<dbReference type="AlphaFoldDB" id="A0A410P565"/>
<keyword evidence="1 5" id="KW-1003">Cell membrane</keyword>
<dbReference type="SUPFAM" id="SSF53067">
    <property type="entry name" value="Actin-like ATPase domain"/>
    <property type="match status" value="2"/>
</dbReference>
<keyword evidence="3 5" id="KW-0472">Membrane</keyword>
<dbReference type="Gene3D" id="3.30.420.40">
    <property type="match status" value="1"/>
</dbReference>
<evidence type="ECO:0000256" key="6">
    <source>
        <dbReference type="PIRNR" id="PIRNR003101"/>
    </source>
</evidence>
<comment type="similarity">
    <text evidence="5 6">Belongs to the FtsA/MreB family.</text>
</comment>
<reference evidence="8 9" key="1">
    <citation type="submission" date="2017-01" db="EMBL/GenBank/DDBJ databases">
        <title>First insights into the biology of 'candidatus Vampirococcus archaeovorus'.</title>
        <authorList>
            <person name="Kizina J."/>
            <person name="Jordan S."/>
            <person name="Stueber K."/>
            <person name="Reinhardt R."/>
            <person name="Harder J."/>
        </authorList>
    </citation>
    <scope>NUCLEOTIDE SEQUENCE [LARGE SCALE GENOMIC DNA]</scope>
    <source>
        <strain evidence="8 9">LiM</strain>
    </source>
</reference>
<dbReference type="InterPro" id="IPR020823">
    <property type="entry name" value="Cell_div_FtsA"/>
</dbReference>
<dbReference type="Pfam" id="PF02491">
    <property type="entry name" value="SHS2_FTSA"/>
    <property type="match status" value="1"/>
</dbReference>
<dbReference type="HAMAP" id="MF_02033">
    <property type="entry name" value="FtsA"/>
    <property type="match status" value="1"/>
</dbReference>
<gene>
    <name evidence="5" type="primary">ftsA</name>
    <name evidence="8" type="ORF">BU251_05720</name>
</gene>
<evidence type="ECO:0000256" key="4">
    <source>
        <dbReference type="ARBA" id="ARBA00023306"/>
    </source>
</evidence>
<organism evidence="8 9">
    <name type="scientific">Velamenicoccus archaeovorus</name>
    <dbReference type="NCBI Taxonomy" id="1930593"/>
    <lineage>
        <taxon>Bacteria</taxon>
        <taxon>Pseudomonadati</taxon>
        <taxon>Candidatus Omnitrophota</taxon>
        <taxon>Candidatus Velamenicoccus</taxon>
    </lineage>
</organism>
<dbReference type="InterPro" id="IPR003494">
    <property type="entry name" value="SHS2_FtsA"/>
</dbReference>
<evidence type="ECO:0000256" key="1">
    <source>
        <dbReference type="ARBA" id="ARBA00022475"/>
    </source>
</evidence>
<evidence type="ECO:0000256" key="2">
    <source>
        <dbReference type="ARBA" id="ARBA00022618"/>
    </source>
</evidence>
<dbReference type="EMBL" id="CP019384">
    <property type="protein sequence ID" value="QAT17262.1"/>
    <property type="molecule type" value="Genomic_DNA"/>
</dbReference>
<dbReference type="RefSeq" id="WP_128700040.1">
    <property type="nucleotide sequence ID" value="NZ_CP019384.1"/>
</dbReference>
<dbReference type="PANTHER" id="PTHR32432">
    <property type="entry name" value="CELL DIVISION PROTEIN FTSA-RELATED"/>
    <property type="match status" value="1"/>
</dbReference>
<dbReference type="OrthoDB" id="9810567at2"/>
<evidence type="ECO:0000259" key="7">
    <source>
        <dbReference type="SMART" id="SM00842"/>
    </source>
</evidence>
<dbReference type="PANTHER" id="PTHR32432:SF4">
    <property type="entry name" value="CELL DIVISION PROTEIN FTSA"/>
    <property type="match status" value="1"/>
</dbReference>
<keyword evidence="4 5" id="KW-0131">Cell cycle</keyword>
<comment type="subunit">
    <text evidence="5">Self-interacts. Interacts with FtsZ.</text>
</comment>
<feature type="domain" description="SHS2" evidence="7">
    <location>
        <begin position="16"/>
        <end position="206"/>
    </location>
</feature>
<evidence type="ECO:0000256" key="5">
    <source>
        <dbReference type="HAMAP-Rule" id="MF_02033"/>
    </source>
</evidence>
<dbReference type="SMART" id="SM00842">
    <property type="entry name" value="FtsA"/>
    <property type="match status" value="1"/>
</dbReference>
<dbReference type="InterPro" id="IPR050696">
    <property type="entry name" value="FtsA/MreB"/>
</dbReference>
<keyword evidence="2 5" id="KW-0132">Cell division</keyword>
<dbReference type="GO" id="GO:0032153">
    <property type="term" value="C:cell division site"/>
    <property type="evidence" value="ECO:0007669"/>
    <property type="project" value="UniProtKB-UniRule"/>
</dbReference>
<evidence type="ECO:0000313" key="9">
    <source>
        <dbReference type="Proteomes" id="UP000287243"/>
    </source>
</evidence>
<accession>A0A410P565</accession>
<name>A0A410P565_VELA1</name>
<dbReference type="KEGG" id="vai:BU251_05720"/>
<dbReference type="NCBIfam" id="TIGR01174">
    <property type="entry name" value="ftsA"/>
    <property type="match status" value="1"/>
</dbReference>
<protein>
    <recommendedName>
        <fullName evidence="5 6">Cell division protein FtsA</fullName>
    </recommendedName>
</protein>
<proteinExistence type="inferred from homology"/>
<dbReference type="PIRSF" id="PIRSF003101">
    <property type="entry name" value="FtsA"/>
    <property type="match status" value="1"/>
</dbReference>
<dbReference type="GO" id="GO:0043093">
    <property type="term" value="P:FtsZ-dependent cytokinesis"/>
    <property type="evidence" value="ECO:0007669"/>
    <property type="project" value="UniProtKB-UniRule"/>
</dbReference>
<comment type="function">
    <text evidence="5 6">Cell division protein that is involved in the assembly of the Z ring. May serve as a membrane anchor for the Z ring.</text>
</comment>
<dbReference type="Proteomes" id="UP000287243">
    <property type="component" value="Chromosome"/>
</dbReference>
<dbReference type="Gene3D" id="3.30.1490.110">
    <property type="match status" value="1"/>
</dbReference>
<evidence type="ECO:0000256" key="3">
    <source>
        <dbReference type="ARBA" id="ARBA00023136"/>
    </source>
</evidence>
<evidence type="ECO:0000313" key="8">
    <source>
        <dbReference type="EMBL" id="QAT17262.1"/>
    </source>
</evidence>
<dbReference type="Pfam" id="PF14450">
    <property type="entry name" value="FtsA"/>
    <property type="match status" value="1"/>
</dbReference>
<keyword evidence="9" id="KW-1185">Reference proteome</keyword>
<dbReference type="GO" id="GO:0009898">
    <property type="term" value="C:cytoplasmic side of plasma membrane"/>
    <property type="evidence" value="ECO:0007669"/>
    <property type="project" value="UniProtKB-UniRule"/>
</dbReference>
<dbReference type="InterPro" id="IPR043129">
    <property type="entry name" value="ATPase_NBD"/>
</dbReference>
<comment type="subcellular location">
    <subcellularLocation>
        <location evidence="5">Cell membrane</location>
        <topology evidence="5">Peripheral membrane protein</topology>
        <orientation evidence="5">Cytoplasmic side</orientation>
    </subcellularLocation>
    <text evidence="5">Localizes to the Z ring in an FtsZ-dependent manner. Targeted to the membrane through a conserved C-terminal amphipathic helix.</text>
</comment>
<sequence length="420" mass="46119">MTLLKKDKKRAQRNVFYALDIGSQKITLSSARVAADHEHLEDVVLESMPAKGIFKGVVNDLALLSDSIRQVAKRMEARQGQKISRLAISINGNYIQARHSTAAVALAERGTRTITKRDVDRLNQQARTLGLELDEYLLHEYPQGYSVDRHNMTLNPLGLHGRKLQEDLLLVCTPASYVENIVRAVEHAGCDVTMIAYSGIAAAQAVLSLDERDKGAILVDVGETLTGVVIYREGVARHLGILSFGGKNITEIIANFCHVPLASADEIKRTSLELTAEGEESEEVMVKSDDVYRSVKKTELAGAIAPEIDKFLELLKKAILDSGVENVSSFGVVVVGGLSLLEGLLERMERTLGLSVRLGLPGGEAGQLALSQAPLYASAVGLLEMQLEDYRNSCFFLQARQKGPWRKLADYLADLYHDYF</sequence>